<evidence type="ECO:0000256" key="5">
    <source>
        <dbReference type="ARBA" id="ARBA00022842"/>
    </source>
</evidence>
<dbReference type="Pfam" id="PF00348">
    <property type="entry name" value="polyprenyl_synt"/>
    <property type="match status" value="1"/>
</dbReference>
<dbReference type="InterPro" id="IPR008949">
    <property type="entry name" value="Isoprenoid_synthase_dom_sf"/>
</dbReference>
<comment type="cofactor">
    <cofactor evidence="1">
        <name>Mg(2+)</name>
        <dbReference type="ChEBI" id="CHEBI:18420"/>
    </cofactor>
</comment>
<evidence type="ECO:0008006" key="7">
    <source>
        <dbReference type="Google" id="ProtNLM"/>
    </source>
</evidence>
<keyword evidence="3" id="KW-0808">Transferase</keyword>
<dbReference type="InterPro" id="IPR000092">
    <property type="entry name" value="Polyprenyl_synt"/>
</dbReference>
<comment type="caution">
    <text evidence="6">The sequence shown here is derived from an EMBL/GenBank/DDBJ whole genome shotgun (WGS) entry which is preliminary data.</text>
</comment>
<evidence type="ECO:0000256" key="2">
    <source>
        <dbReference type="ARBA" id="ARBA00006706"/>
    </source>
</evidence>
<accession>X1NBH2</accession>
<dbReference type="PROSITE" id="PS00723">
    <property type="entry name" value="POLYPRENYL_SYNTHASE_1"/>
    <property type="match status" value="1"/>
</dbReference>
<gene>
    <name evidence="6" type="ORF">S06H3_27849</name>
</gene>
<proteinExistence type="inferred from homology"/>
<dbReference type="PANTHER" id="PTHR12001:SF69">
    <property type="entry name" value="ALL TRANS-POLYPRENYL-DIPHOSPHATE SYNTHASE PDSS1"/>
    <property type="match status" value="1"/>
</dbReference>
<organism evidence="6">
    <name type="scientific">marine sediment metagenome</name>
    <dbReference type="NCBI Taxonomy" id="412755"/>
    <lineage>
        <taxon>unclassified sequences</taxon>
        <taxon>metagenomes</taxon>
        <taxon>ecological metagenomes</taxon>
    </lineage>
</organism>
<dbReference type="AlphaFoldDB" id="X1NBH2"/>
<evidence type="ECO:0000256" key="1">
    <source>
        <dbReference type="ARBA" id="ARBA00001946"/>
    </source>
</evidence>
<keyword evidence="5" id="KW-0460">Magnesium</keyword>
<evidence type="ECO:0000256" key="3">
    <source>
        <dbReference type="ARBA" id="ARBA00022679"/>
    </source>
</evidence>
<evidence type="ECO:0000313" key="6">
    <source>
        <dbReference type="EMBL" id="GAI24190.1"/>
    </source>
</evidence>
<protein>
    <recommendedName>
        <fullName evidence="7">Polyprenyl synthetase family protein</fullName>
    </recommendedName>
</protein>
<keyword evidence="4" id="KW-0479">Metal-binding</keyword>
<name>X1NBH2_9ZZZZ</name>
<dbReference type="CDD" id="cd00685">
    <property type="entry name" value="Trans_IPPS_HT"/>
    <property type="match status" value="1"/>
</dbReference>
<dbReference type="InterPro" id="IPR033749">
    <property type="entry name" value="Polyprenyl_synt_CS"/>
</dbReference>
<evidence type="ECO:0000256" key="4">
    <source>
        <dbReference type="ARBA" id="ARBA00022723"/>
    </source>
</evidence>
<dbReference type="PROSITE" id="PS00444">
    <property type="entry name" value="POLYPRENYL_SYNTHASE_2"/>
    <property type="match status" value="1"/>
</dbReference>
<dbReference type="Gene3D" id="1.10.600.10">
    <property type="entry name" value="Farnesyl Diphosphate Synthase"/>
    <property type="match status" value="1"/>
</dbReference>
<dbReference type="GO" id="GO:0046872">
    <property type="term" value="F:metal ion binding"/>
    <property type="evidence" value="ECO:0007669"/>
    <property type="project" value="UniProtKB-KW"/>
</dbReference>
<dbReference type="GO" id="GO:0008299">
    <property type="term" value="P:isoprenoid biosynthetic process"/>
    <property type="evidence" value="ECO:0007669"/>
    <property type="project" value="InterPro"/>
</dbReference>
<dbReference type="SFLD" id="SFLDS00005">
    <property type="entry name" value="Isoprenoid_Synthase_Type_I"/>
    <property type="match status" value="1"/>
</dbReference>
<reference evidence="6" key="1">
    <citation type="journal article" date="2014" name="Front. Microbiol.">
        <title>High frequency of phylogenetically diverse reductive dehalogenase-homologous genes in deep subseafloor sedimentary metagenomes.</title>
        <authorList>
            <person name="Kawai M."/>
            <person name="Futagami T."/>
            <person name="Toyoda A."/>
            <person name="Takaki Y."/>
            <person name="Nishi S."/>
            <person name="Hori S."/>
            <person name="Arai W."/>
            <person name="Tsubouchi T."/>
            <person name="Morono Y."/>
            <person name="Uchiyama I."/>
            <person name="Ito T."/>
            <person name="Fujiyama A."/>
            <person name="Inagaki F."/>
            <person name="Takami H."/>
        </authorList>
    </citation>
    <scope>NUCLEOTIDE SEQUENCE</scope>
    <source>
        <strain evidence="6">Expedition CK06-06</strain>
    </source>
</reference>
<comment type="similarity">
    <text evidence="2">Belongs to the FPP/GGPP synthase family.</text>
</comment>
<dbReference type="PANTHER" id="PTHR12001">
    <property type="entry name" value="GERANYLGERANYL PYROPHOSPHATE SYNTHASE"/>
    <property type="match status" value="1"/>
</dbReference>
<feature type="non-terminal residue" evidence="6">
    <location>
        <position position="1"/>
    </location>
</feature>
<dbReference type="GO" id="GO:0004659">
    <property type="term" value="F:prenyltransferase activity"/>
    <property type="evidence" value="ECO:0007669"/>
    <property type="project" value="InterPro"/>
</dbReference>
<dbReference type="SUPFAM" id="SSF48576">
    <property type="entry name" value="Terpenoid synthases"/>
    <property type="match status" value="1"/>
</dbReference>
<dbReference type="EMBL" id="BARV01016194">
    <property type="protein sequence ID" value="GAI24190.1"/>
    <property type="molecule type" value="Genomic_DNA"/>
</dbReference>
<sequence length="273" mass="29875">ALVLVSTKFYSCDPVKALSLAAAVEMLHTATLIHDDLIDNSLFRRGNPTLNASWGDEETVLAGNYLFARAATFAAETESVRVVSIFAQTLMSICGGELKQTLDSDEGHLTRGYYYQRIYSKTASLFAASGEMGALLSEAPEPKVQALRDYGHNLGVAFQIVDDILDFVGNEGDLGKPIGSDLRQGIITLPTIYFLQAHPEDEAVTRVLSGRYGGDDEVRTAVEMIKESGAIESSTAEAKRFAARSRDALSTLPHNEYRQAMLDLTDFVVERRK</sequence>